<dbReference type="GO" id="GO:0003684">
    <property type="term" value="F:damaged DNA binding"/>
    <property type="evidence" value="ECO:0007669"/>
    <property type="project" value="TreeGrafter"/>
</dbReference>
<dbReference type="PANTHER" id="PTHR23240:SF35">
    <property type="entry name" value="DNA REPAIR METALLO-BETA-LACTAMASE FAMILY PROTEIN-RELATED"/>
    <property type="match status" value="1"/>
</dbReference>
<sequence length="295" mass="32421">MAFSKTLTFDSSNLFLTAQTSFFRQPPPPLSFAPFPTAFPQSKLIPKTRFAVDSFRYAGDHSVSYFLSHFHSDHYTGLSPNWSKGVVFCSQTTAKLLIKVLKVPSQFIVPLPLSEPVVIDGCEVVLIDANHCPGSVQFLFEILGSNGKFKKRFKGEKGYTKAVGFVPTGWTYEVKRNKFSARFLKPKRVVPTVGLDVEKLDSKHVDKTKKHFAGLVDEMANKQEFLKGFHRGCDGVGEMVEKDSGSATSQGLCYYLHYPFLLSLVSLGDSLAQSGGSSSRTGPICHGVETGLTCG</sequence>
<dbReference type="GO" id="GO:0006303">
    <property type="term" value="P:double-strand break repair via nonhomologous end joining"/>
    <property type="evidence" value="ECO:0007669"/>
    <property type="project" value="TreeGrafter"/>
</dbReference>
<dbReference type="GO" id="GO:0036297">
    <property type="term" value="P:interstrand cross-link repair"/>
    <property type="evidence" value="ECO:0007669"/>
    <property type="project" value="TreeGrafter"/>
</dbReference>
<evidence type="ECO:0000313" key="2">
    <source>
        <dbReference type="Proteomes" id="UP000813462"/>
    </source>
</evidence>
<dbReference type="AlphaFoldDB" id="A0A978VLD5"/>
<dbReference type="SUPFAM" id="SSF56281">
    <property type="entry name" value="Metallo-hydrolase/oxidoreductase"/>
    <property type="match status" value="1"/>
</dbReference>
<accession>A0A978VLD5</accession>
<gene>
    <name evidence="1" type="ORF">FEM48_Zijuj04G0181000</name>
</gene>
<dbReference type="PANTHER" id="PTHR23240">
    <property type="entry name" value="DNA CROSS-LINK REPAIR PROTEIN PSO2/SNM1-RELATED"/>
    <property type="match status" value="1"/>
</dbReference>
<dbReference type="EMBL" id="JAEACU010000004">
    <property type="protein sequence ID" value="KAH7533904.1"/>
    <property type="molecule type" value="Genomic_DNA"/>
</dbReference>
<proteinExistence type="predicted"/>
<comment type="caution">
    <text evidence="1">The sequence shown here is derived from an EMBL/GenBank/DDBJ whole genome shotgun (WGS) entry which is preliminary data.</text>
</comment>
<evidence type="ECO:0008006" key="3">
    <source>
        <dbReference type="Google" id="ProtNLM"/>
    </source>
</evidence>
<protein>
    <recommendedName>
        <fullName evidence="3">DNA cross-link repair protein SNM1</fullName>
    </recommendedName>
</protein>
<dbReference type="CDD" id="cd16273">
    <property type="entry name" value="SNM1A-1C-like_MBL-fold"/>
    <property type="match status" value="1"/>
</dbReference>
<name>A0A978VLD5_ZIZJJ</name>
<evidence type="ECO:0000313" key="1">
    <source>
        <dbReference type="EMBL" id="KAH7533904.1"/>
    </source>
</evidence>
<reference evidence="1" key="1">
    <citation type="journal article" date="2021" name="Front. Plant Sci.">
        <title>Chromosome-Scale Genome Assembly for Chinese Sour Jujube and Insights Into Its Genome Evolution and Domestication Signature.</title>
        <authorList>
            <person name="Shen L.-Y."/>
            <person name="Luo H."/>
            <person name="Wang X.-L."/>
            <person name="Wang X.-M."/>
            <person name="Qiu X.-J."/>
            <person name="Liu H."/>
            <person name="Zhou S.-S."/>
            <person name="Jia K.-H."/>
            <person name="Nie S."/>
            <person name="Bao Y.-T."/>
            <person name="Zhang R.-G."/>
            <person name="Yun Q.-Z."/>
            <person name="Chai Y.-H."/>
            <person name="Lu J.-Y."/>
            <person name="Li Y."/>
            <person name="Zhao S.-W."/>
            <person name="Mao J.-F."/>
            <person name="Jia S.-G."/>
            <person name="Mao Y.-M."/>
        </authorList>
    </citation>
    <scope>NUCLEOTIDE SEQUENCE</scope>
    <source>
        <strain evidence="1">AT0</strain>
        <tissue evidence="1">Leaf</tissue>
    </source>
</reference>
<dbReference type="InterPro" id="IPR036866">
    <property type="entry name" value="RibonucZ/Hydroxyglut_hydro"/>
</dbReference>
<dbReference type="Gene3D" id="3.60.15.10">
    <property type="entry name" value="Ribonuclease Z/Hydroxyacylglutathione hydrolase-like"/>
    <property type="match status" value="1"/>
</dbReference>
<organism evidence="1 2">
    <name type="scientific">Ziziphus jujuba var. spinosa</name>
    <dbReference type="NCBI Taxonomy" id="714518"/>
    <lineage>
        <taxon>Eukaryota</taxon>
        <taxon>Viridiplantae</taxon>
        <taxon>Streptophyta</taxon>
        <taxon>Embryophyta</taxon>
        <taxon>Tracheophyta</taxon>
        <taxon>Spermatophyta</taxon>
        <taxon>Magnoliopsida</taxon>
        <taxon>eudicotyledons</taxon>
        <taxon>Gunneridae</taxon>
        <taxon>Pentapetalae</taxon>
        <taxon>rosids</taxon>
        <taxon>fabids</taxon>
        <taxon>Rosales</taxon>
        <taxon>Rhamnaceae</taxon>
        <taxon>Paliureae</taxon>
        <taxon>Ziziphus</taxon>
    </lineage>
</organism>
<dbReference type="GO" id="GO:0035312">
    <property type="term" value="F:5'-3' DNA exonuclease activity"/>
    <property type="evidence" value="ECO:0007669"/>
    <property type="project" value="TreeGrafter"/>
</dbReference>
<dbReference type="Proteomes" id="UP000813462">
    <property type="component" value="Unassembled WGS sequence"/>
</dbReference>